<dbReference type="SUPFAM" id="SSF103506">
    <property type="entry name" value="Mitochondrial carrier"/>
    <property type="match status" value="1"/>
</dbReference>
<dbReference type="InterPro" id="IPR018108">
    <property type="entry name" value="MCP_transmembrane"/>
</dbReference>
<dbReference type="Pfam" id="PF00153">
    <property type="entry name" value="Mito_carr"/>
    <property type="match status" value="3"/>
</dbReference>
<evidence type="ECO:0000256" key="1">
    <source>
        <dbReference type="ARBA" id="ARBA00004225"/>
    </source>
</evidence>
<keyword evidence="7" id="KW-0496">Mitochondrion</keyword>
<feature type="repeat" description="Solcar" evidence="9">
    <location>
        <begin position="597"/>
        <end position="674"/>
    </location>
</feature>
<dbReference type="InterPro" id="IPR023395">
    <property type="entry name" value="MCP_dom_sf"/>
</dbReference>
<evidence type="ECO:0000256" key="7">
    <source>
        <dbReference type="ARBA" id="ARBA00023128"/>
    </source>
</evidence>
<evidence type="ECO:0000256" key="3">
    <source>
        <dbReference type="ARBA" id="ARBA00022448"/>
    </source>
</evidence>
<feature type="repeat" description="Solcar" evidence="9">
    <location>
        <begin position="473"/>
        <end position="560"/>
    </location>
</feature>
<comment type="caution">
    <text evidence="10">The sequence shown here is derived from an EMBL/GenBank/DDBJ whole genome shotgun (WGS) entry which is preliminary data.</text>
</comment>
<gene>
    <name evidence="10" type="ORF">BN946_scf184884.g16</name>
</gene>
<dbReference type="AlphaFoldDB" id="A0A060S5X9"/>
<accession>A0A060S5X9</accession>
<evidence type="ECO:0000256" key="5">
    <source>
        <dbReference type="ARBA" id="ARBA00022737"/>
    </source>
</evidence>
<dbReference type="HOGENOM" id="CLU_403920_0_0_1"/>
<dbReference type="Proteomes" id="UP000029665">
    <property type="component" value="Unassembled WGS sequence"/>
</dbReference>
<proteinExistence type="inferred from homology"/>
<evidence type="ECO:0000256" key="4">
    <source>
        <dbReference type="ARBA" id="ARBA00022692"/>
    </source>
</evidence>
<evidence type="ECO:0000256" key="9">
    <source>
        <dbReference type="PROSITE-ProRule" id="PRU00282"/>
    </source>
</evidence>
<evidence type="ECO:0008006" key="12">
    <source>
        <dbReference type="Google" id="ProtNLM"/>
    </source>
</evidence>
<evidence type="ECO:0000313" key="10">
    <source>
        <dbReference type="EMBL" id="CDO69857.1"/>
    </source>
</evidence>
<sequence>MLNPQVAHMDVMMFGWSDASAETIASELNRFGRNSDQLRSINIACPSSLPIEEAVLALAYRHQHLRTFIYTWSRGLSVDTIAHLSKMHSLQEVAIRADQKITSRIAELANARGPSFFSSLNALVLHMESLELCKEWLEIIGAPTVNSLTLTVDQVPTAKEFTTFLVHLVEVRQGTLNKLRFVSMTPCPRGSSRHTVMPITLEPLLRLNITHLQLEPGMPIQIDDTFIERMARAWPRLQTLELNAEWRRYSEQPPLVTVPGLLPLTDHCPKLTSLAITFNSDVSAFEERVEAGERPAGGRSFDLNKTFKLGVGLMSVETAWRRVGQDDIPDELDDEAEEMAEAWSQVHRSHRQLTAAIVMDARTLNELLAGSVGGAAQVIVGQPLDTIKTRAQTAPAGMFVSTASVYTVYHSGKANSTTFNAVEGSYGHTCPNPPEGGILRFVQSPLIGIAGVNSLLFAAYGVSKRLISPFPQLSLKEIAAAGGIAGAVNAVLASPVEMFKVRMQGQYGSPSDKRLRAVVTEMWRDWGFRKGIMRGYWVTVAREIPAYAGFYTAFEFSKRKFAERYGSQIPVWALLASGSTGGVRSFHSNVSHIQSSVTSLDRSLIGWRVILWSRVQLRATPPEGTPIQYIARELALIVKESGVSGLFRGLTPSLLRSIPAAASTFAAFELTREYLKEITGV</sequence>
<keyword evidence="4 9" id="KW-0812">Transmembrane</keyword>
<name>A0A060S5X9_PYCCI</name>
<keyword evidence="11" id="KW-1185">Reference proteome</keyword>
<evidence type="ECO:0000256" key="6">
    <source>
        <dbReference type="ARBA" id="ARBA00022989"/>
    </source>
</evidence>
<comment type="subcellular location">
    <subcellularLocation>
        <location evidence="1">Mitochondrion membrane</location>
        <topology evidence="1">Multi-pass membrane protein</topology>
    </subcellularLocation>
</comment>
<organism evidence="10 11">
    <name type="scientific">Pycnoporus cinnabarinus</name>
    <name type="common">Cinnabar-red polypore</name>
    <name type="synonym">Trametes cinnabarina</name>
    <dbReference type="NCBI Taxonomy" id="5643"/>
    <lineage>
        <taxon>Eukaryota</taxon>
        <taxon>Fungi</taxon>
        <taxon>Dikarya</taxon>
        <taxon>Basidiomycota</taxon>
        <taxon>Agaricomycotina</taxon>
        <taxon>Agaricomycetes</taxon>
        <taxon>Polyporales</taxon>
        <taxon>Polyporaceae</taxon>
        <taxon>Trametes</taxon>
    </lineage>
</organism>
<dbReference type="InterPro" id="IPR032675">
    <property type="entry name" value="LRR_dom_sf"/>
</dbReference>
<dbReference type="GO" id="GO:0031966">
    <property type="term" value="C:mitochondrial membrane"/>
    <property type="evidence" value="ECO:0007669"/>
    <property type="project" value="UniProtKB-SubCell"/>
</dbReference>
<comment type="similarity">
    <text evidence="2">Belongs to the mitochondrial carrier (TC 2.A.29) family.</text>
</comment>
<dbReference type="Gene3D" id="1.50.40.10">
    <property type="entry name" value="Mitochondrial carrier domain"/>
    <property type="match status" value="2"/>
</dbReference>
<reference evidence="10" key="1">
    <citation type="submission" date="2014-01" db="EMBL/GenBank/DDBJ databases">
        <title>The genome of the white-rot fungus Pycnoporus cinnabarinus: a basidiomycete model with a versatile arsenal for lignocellulosic biomass breakdown.</title>
        <authorList>
            <person name="Levasseur A."/>
            <person name="Lomascolo A."/>
            <person name="Ruiz-Duenas F.J."/>
            <person name="Uzan E."/>
            <person name="Piumi F."/>
            <person name="Kues U."/>
            <person name="Ram A.F.J."/>
            <person name="Murat C."/>
            <person name="Haon M."/>
            <person name="Benoit I."/>
            <person name="Arfi Y."/>
            <person name="Chevret D."/>
            <person name="Drula E."/>
            <person name="Kwon M.J."/>
            <person name="Gouret P."/>
            <person name="Lesage-Meessen L."/>
            <person name="Lombard V."/>
            <person name="Mariette J."/>
            <person name="Noirot C."/>
            <person name="Park J."/>
            <person name="Patyshakuliyeva A."/>
            <person name="Wieneger R.A.B."/>
            <person name="Wosten H.A.B."/>
            <person name="Martin F."/>
            <person name="Coutinho P.M."/>
            <person name="de Vries R."/>
            <person name="Martinez A.T."/>
            <person name="Klopp C."/>
            <person name="Pontarotti P."/>
            <person name="Henrissat B."/>
            <person name="Record E."/>
        </authorList>
    </citation>
    <scope>NUCLEOTIDE SEQUENCE [LARGE SCALE GENOMIC DNA]</scope>
    <source>
        <strain evidence="10">BRFM137</strain>
    </source>
</reference>
<keyword evidence="5" id="KW-0677">Repeat</keyword>
<dbReference type="PROSITE" id="PS50920">
    <property type="entry name" value="SOLCAR"/>
    <property type="match status" value="3"/>
</dbReference>
<evidence type="ECO:0000313" key="11">
    <source>
        <dbReference type="Proteomes" id="UP000029665"/>
    </source>
</evidence>
<feature type="repeat" description="Solcar" evidence="9">
    <location>
        <begin position="361"/>
        <end position="466"/>
    </location>
</feature>
<dbReference type="EMBL" id="CCBP010000057">
    <property type="protein sequence ID" value="CDO69857.1"/>
    <property type="molecule type" value="Genomic_DNA"/>
</dbReference>
<evidence type="ECO:0000256" key="8">
    <source>
        <dbReference type="ARBA" id="ARBA00023136"/>
    </source>
</evidence>
<protein>
    <recommendedName>
        <fullName evidence="12">Mitochondrial carrier</fullName>
    </recommendedName>
</protein>
<dbReference type="PANTHER" id="PTHR45624">
    <property type="entry name" value="MITOCHONDRIAL BASIC AMINO ACIDS TRANSPORTER-RELATED"/>
    <property type="match status" value="1"/>
</dbReference>
<keyword evidence="8 9" id="KW-0472">Membrane</keyword>
<evidence type="ECO:0000256" key="2">
    <source>
        <dbReference type="ARBA" id="ARBA00006375"/>
    </source>
</evidence>
<dbReference type="STRING" id="5643.A0A060S5X9"/>
<dbReference type="OrthoDB" id="14252at2759"/>
<dbReference type="InterPro" id="IPR050567">
    <property type="entry name" value="Mitochondrial_Carrier"/>
</dbReference>
<dbReference type="GO" id="GO:1990575">
    <property type="term" value="P:mitochondrial L-ornithine transmembrane transport"/>
    <property type="evidence" value="ECO:0007669"/>
    <property type="project" value="TreeGrafter"/>
</dbReference>
<dbReference type="Gene3D" id="3.80.10.10">
    <property type="entry name" value="Ribonuclease Inhibitor"/>
    <property type="match status" value="1"/>
</dbReference>
<dbReference type="PANTHER" id="PTHR45624:SF45">
    <property type="entry name" value="MITOCHONDRIAL CARRIER"/>
    <property type="match status" value="1"/>
</dbReference>
<keyword evidence="6" id="KW-1133">Transmembrane helix</keyword>
<dbReference type="GO" id="GO:0000064">
    <property type="term" value="F:L-ornithine transmembrane transporter activity"/>
    <property type="evidence" value="ECO:0007669"/>
    <property type="project" value="TreeGrafter"/>
</dbReference>
<keyword evidence="3" id="KW-0813">Transport</keyword>